<feature type="region of interest" description="Disordered" evidence="1">
    <location>
        <begin position="30"/>
        <end position="59"/>
    </location>
</feature>
<keyword evidence="2" id="KW-0472">Membrane</keyword>
<dbReference type="PANTHER" id="PTHR35394">
    <property type="entry name" value="DUF3176 DOMAIN-CONTAINING PROTEIN"/>
    <property type="match status" value="1"/>
</dbReference>
<comment type="caution">
    <text evidence="3">The sequence shown here is derived from an EMBL/GenBank/DDBJ whole genome shotgun (WGS) entry which is preliminary data.</text>
</comment>
<evidence type="ECO:0000256" key="1">
    <source>
        <dbReference type="SAM" id="MobiDB-lite"/>
    </source>
</evidence>
<dbReference type="PANTHER" id="PTHR35394:SF5">
    <property type="entry name" value="DUF3176 DOMAIN-CONTAINING PROTEIN"/>
    <property type="match status" value="1"/>
</dbReference>
<keyword evidence="4" id="KW-1185">Reference proteome</keyword>
<dbReference type="GeneID" id="92096967"/>
<sequence>MQTGNPKAMNHSPLENRAISLSSENGQPLLRHVHGQEHASHDSLRSARSDDDKEAEKKKSPCSSWPLLWKIELLTWLGSVCCFLGIVIVLATLNNKGPPDWYFESTPNAVIQLLATFAQALLMASVSAAIGQMKWLRMLQERPQVDFHRLDQSSRGPWGSLLVLISRRAGFIASLGALIMVLSLGIAPCFQQTLRCHTVYTAGSDASVPIARYMNGTGTGTVYQKNIFVPRLDPQLASTPYIALFSPPHTEYTATAHCGSGNCTWEVYETLAVCNTCKDLSSSLSSTKHDGSNDNNLYTLPNGFEFAGGPVIARMNITTSVNAKSQRLVPVPYKVPGMLGTQRLETTYWDSIEFGNNGSRLLGVFAVGASQIAGPNQPDKPLLSMPDLNFAPPVAYECLLQFCVREVRASWTNSTFHETVVSSWTNQTQTCQDLPCYDPYTFTSPKTGTTFHVQNDALTSKMYWLSFFLRGNATSFGPQGISFSSDFAEAIYKAMNSSDTSFTSLMDNLANRLSLNLREIPYQPVVVGQSVTALYLAYVRWVWLTLPVFELVAGLFFLVTTMVETKRRGMAPWRNGILASLFHGFDHGLVPRGSGHILEEEARPMTGASFPSIINMEDLQINGDAEKRFGAMPVTIETGFAAMPRLTPPISCVHSLWPVSCISPDLSAEPYLFIGLFDWPLLLVIVIHCIRQSSLRLEPVGLARVEAAFSTGGGGGGPGEAALIEMIFDLDFTDDGTRISQILVFVDTCESTRVLEQILAKAGEEAA</sequence>
<dbReference type="InterPro" id="IPR021514">
    <property type="entry name" value="DUF3176"/>
</dbReference>
<dbReference type="Proteomes" id="UP001480595">
    <property type="component" value="Unassembled WGS sequence"/>
</dbReference>
<accession>A0ABR1TY25</accession>
<name>A0ABR1TY25_9PEZI</name>
<feature type="transmembrane region" description="Helical" evidence="2">
    <location>
        <begin position="541"/>
        <end position="563"/>
    </location>
</feature>
<feature type="compositionally biased region" description="Basic and acidic residues" evidence="1">
    <location>
        <begin position="34"/>
        <end position="59"/>
    </location>
</feature>
<dbReference type="Pfam" id="PF11374">
    <property type="entry name" value="DUF3176"/>
    <property type="match status" value="1"/>
</dbReference>
<feature type="transmembrane region" description="Helical" evidence="2">
    <location>
        <begin position="110"/>
        <end position="130"/>
    </location>
</feature>
<dbReference type="EMBL" id="JAQQWL010000011">
    <property type="protein sequence ID" value="KAK8050765.1"/>
    <property type="molecule type" value="Genomic_DNA"/>
</dbReference>
<keyword evidence="2" id="KW-0812">Transmembrane</keyword>
<feature type="transmembrane region" description="Helical" evidence="2">
    <location>
        <begin position="67"/>
        <end position="90"/>
    </location>
</feature>
<keyword evidence="2" id="KW-1133">Transmembrane helix</keyword>
<evidence type="ECO:0000313" key="3">
    <source>
        <dbReference type="EMBL" id="KAK8050765.1"/>
    </source>
</evidence>
<evidence type="ECO:0000256" key="2">
    <source>
        <dbReference type="SAM" id="Phobius"/>
    </source>
</evidence>
<evidence type="ECO:0000313" key="4">
    <source>
        <dbReference type="Proteomes" id="UP001480595"/>
    </source>
</evidence>
<protein>
    <submittedName>
        <fullName evidence="3">Uncharacterized protein</fullName>
    </submittedName>
</protein>
<dbReference type="RefSeq" id="XP_066713014.1">
    <property type="nucleotide sequence ID" value="XM_066863904.1"/>
</dbReference>
<reference evidence="3 4" key="1">
    <citation type="submission" date="2023-01" db="EMBL/GenBank/DDBJ databases">
        <title>Analysis of 21 Apiospora genomes using comparative genomics revels a genus with tremendous synthesis potential of carbohydrate active enzymes and secondary metabolites.</title>
        <authorList>
            <person name="Sorensen T."/>
        </authorList>
    </citation>
    <scope>NUCLEOTIDE SEQUENCE [LARGE SCALE GENOMIC DNA]</scope>
    <source>
        <strain evidence="3 4">CBS 135458</strain>
    </source>
</reference>
<proteinExistence type="predicted"/>
<feature type="transmembrane region" description="Helical" evidence="2">
    <location>
        <begin position="169"/>
        <end position="187"/>
    </location>
</feature>
<gene>
    <name evidence="3" type="ORF">PG994_012495</name>
</gene>
<organism evidence="3 4">
    <name type="scientific">Apiospora phragmitis</name>
    <dbReference type="NCBI Taxonomy" id="2905665"/>
    <lineage>
        <taxon>Eukaryota</taxon>
        <taxon>Fungi</taxon>
        <taxon>Dikarya</taxon>
        <taxon>Ascomycota</taxon>
        <taxon>Pezizomycotina</taxon>
        <taxon>Sordariomycetes</taxon>
        <taxon>Xylariomycetidae</taxon>
        <taxon>Amphisphaeriales</taxon>
        <taxon>Apiosporaceae</taxon>
        <taxon>Apiospora</taxon>
    </lineage>
</organism>